<dbReference type="EMBL" id="NGIR01000005">
    <property type="protein sequence ID" value="OTU31002.1"/>
    <property type="molecule type" value="Genomic_DNA"/>
</dbReference>
<evidence type="ECO:0000256" key="1">
    <source>
        <dbReference type="ARBA" id="ARBA00010873"/>
    </source>
</evidence>
<evidence type="ECO:0000259" key="3">
    <source>
        <dbReference type="Pfam" id="PF03389"/>
    </source>
</evidence>
<reference evidence="4 5" key="1">
    <citation type="submission" date="2017-05" db="EMBL/GenBank/DDBJ databases">
        <authorList>
            <person name="Song R."/>
            <person name="Chenine A.L."/>
            <person name="Ruprecht R.M."/>
        </authorList>
    </citation>
    <scope>NUCLEOTIDE SEQUENCE [LARGE SCALE GENOMIC DNA]</scope>
    <source>
        <strain evidence="4 5">ARLG1955</strain>
    </source>
</reference>
<dbReference type="RefSeq" id="WP_006581719.1">
    <property type="nucleotide sequence ID" value="NZ_CP027662.1"/>
</dbReference>
<evidence type="ECO:0000313" key="4">
    <source>
        <dbReference type="EMBL" id="OTU31002.1"/>
    </source>
</evidence>
<evidence type="ECO:0000256" key="2">
    <source>
        <dbReference type="ARBA" id="ARBA00022971"/>
    </source>
</evidence>
<proteinExistence type="inferred from homology"/>
<keyword evidence="2" id="KW-0184">Conjugation</keyword>
<feature type="domain" description="MobA/MobL protein" evidence="3">
    <location>
        <begin position="24"/>
        <end position="199"/>
    </location>
</feature>
<dbReference type="AlphaFoldDB" id="A0A0R0RY82"/>
<gene>
    <name evidence="4" type="ORF">CAT59_00230</name>
</gene>
<dbReference type="InterPro" id="IPR005053">
    <property type="entry name" value="MobA_MobL"/>
</dbReference>
<comment type="caution">
    <text evidence="4">The sequence shown here is derived from an EMBL/GenBank/DDBJ whole genome shotgun (WGS) entry which is preliminary data.</text>
</comment>
<dbReference type="Proteomes" id="UP000195162">
    <property type="component" value="Unassembled WGS sequence"/>
</dbReference>
<comment type="similarity">
    <text evidence="1">Belongs to the MobA/MobL family.</text>
</comment>
<organism evidence="4 5">
    <name type="scientific">Acinetobacter pittii</name>
    <name type="common">Acinetobacter genomosp. 3</name>
    <dbReference type="NCBI Taxonomy" id="48296"/>
    <lineage>
        <taxon>Bacteria</taxon>
        <taxon>Pseudomonadati</taxon>
        <taxon>Pseudomonadota</taxon>
        <taxon>Gammaproteobacteria</taxon>
        <taxon>Moraxellales</taxon>
        <taxon>Moraxellaceae</taxon>
        <taxon>Acinetobacter</taxon>
        <taxon>Acinetobacter calcoaceticus/baumannii complex</taxon>
    </lineage>
</organism>
<protein>
    <submittedName>
        <fullName evidence="4">Plasmid mobilization protein</fullName>
    </submittedName>
</protein>
<name>A0A0R0RY82_ACIPI</name>
<dbReference type="Pfam" id="PF03389">
    <property type="entry name" value="MobA_MobL"/>
    <property type="match status" value="1"/>
</dbReference>
<sequence length="294" mass="34472">MFYLNLKHNIKKEQSSLNAFHYLTRTAHFENQKDNEKLEFIRYGNMPKWAENKPKLFWKSADQFEISRGRTSSTLTIALPKELILEQRAELVQKLIDQFAGQYQFPYTAVIHNHPSEITGEDQPHLHLMYSERTISDDIERPPEQFFKQYRPKNPTQGGAQKLTADALGFGRNQVKVFREKTQELMNLFLEKYAPTKKVMVYGIEIEVKNQVSCLSNDDFNQKFGTKLQDVPQIPRWKLYSADPIIQLDVEAQKNTIKKIRNQNNAELYGKEYDLEISRRHVLTQKKDPGFSLD</sequence>
<dbReference type="Gene3D" id="3.30.930.30">
    <property type="match status" value="1"/>
</dbReference>
<accession>A0A0R0RY82</accession>
<evidence type="ECO:0000313" key="5">
    <source>
        <dbReference type="Proteomes" id="UP000195162"/>
    </source>
</evidence>